<reference evidence="1 2" key="1">
    <citation type="submission" date="2014-03" db="EMBL/GenBank/DDBJ databases">
        <title>Genomics of Bifidobacteria.</title>
        <authorList>
            <person name="Ventura M."/>
            <person name="Milani C."/>
            <person name="Lugli G.A."/>
        </authorList>
    </citation>
    <scope>NUCLEOTIDE SEQUENCE [LARGE SCALE GENOMIC DNA]</scope>
    <source>
        <strain evidence="1 2">DSM 23975</strain>
    </source>
</reference>
<dbReference type="AlphaFoldDB" id="A0A087CTX6"/>
<organism evidence="1 2">
    <name type="scientific">Bifidobacterium reuteri DSM 23975</name>
    <dbReference type="NCBI Taxonomy" id="1437610"/>
    <lineage>
        <taxon>Bacteria</taxon>
        <taxon>Bacillati</taxon>
        <taxon>Actinomycetota</taxon>
        <taxon>Actinomycetes</taxon>
        <taxon>Bifidobacteriales</taxon>
        <taxon>Bifidobacteriaceae</taxon>
        <taxon>Bifidobacterium</taxon>
    </lineage>
</organism>
<keyword evidence="2" id="KW-1185">Reference proteome</keyword>
<comment type="caution">
    <text evidence="1">The sequence shown here is derived from an EMBL/GenBank/DDBJ whole genome shotgun (WGS) entry which is preliminary data.</text>
</comment>
<evidence type="ECO:0000313" key="2">
    <source>
        <dbReference type="Proteomes" id="UP000028984"/>
    </source>
</evidence>
<sequence>MTTESGKKSKECWYQYLTDVVAAKTGCHSQPVDSTASDPSADEIPFGEPYNLWDAERGVVVRHVNASWLDTHAQTKDTMDAFVERMKYQHVEELVIHNDRPKCGNPHYRRFSSRSIEAFRTAVMMNGITCRID</sequence>
<gene>
    <name evidence="1" type="ORF">BREU_1797</name>
</gene>
<proteinExistence type="predicted"/>
<dbReference type="OrthoDB" id="3234002at2"/>
<dbReference type="EMBL" id="JGZK01000004">
    <property type="protein sequence ID" value="KFI86726.1"/>
    <property type="molecule type" value="Genomic_DNA"/>
</dbReference>
<evidence type="ECO:0000313" key="1">
    <source>
        <dbReference type="EMBL" id="KFI86726.1"/>
    </source>
</evidence>
<dbReference type="Proteomes" id="UP000028984">
    <property type="component" value="Unassembled WGS sequence"/>
</dbReference>
<dbReference type="STRING" id="1437610.BREU_1797"/>
<name>A0A087CTX6_9BIFI</name>
<protein>
    <submittedName>
        <fullName evidence="1">Uncharacterized protein</fullName>
    </submittedName>
</protein>
<dbReference type="RefSeq" id="WP_044088937.1">
    <property type="nucleotide sequence ID" value="NZ_JDUW01000004.1"/>
</dbReference>
<accession>A0A087CTX6</accession>